<feature type="compositionally biased region" description="Low complexity" evidence="1">
    <location>
        <begin position="52"/>
        <end position="73"/>
    </location>
</feature>
<evidence type="ECO:0000313" key="3">
    <source>
        <dbReference type="Proteomes" id="UP000814243"/>
    </source>
</evidence>
<sequence length="257" mass="27448">MLCVNVCVRSVSVVASGPGAGGAVRRASERDLPARLAAEAGVKSSKSTPALHHVASPPTHHHTPPSVSVSGAATGAGGAAWPSKSRSSHNLAAPAQHDAFYQNLSTVHSQQHALQDSSTGSNRPQSAHFAAGGQTEAPDSPLHHQVCKFRFYHTTYTSAARAAKLAEMSDEVARRHAYHNHNHHTPPRTIISSVMSHTLRSLCNNVPHSSTAARAAKLAEMSDEVARRHAYHNHNHHTPPSHHHLIGNVPHSSIFMQ</sequence>
<accession>A0A922M993</accession>
<gene>
    <name evidence="2" type="ORF">HF086_015244</name>
</gene>
<protein>
    <submittedName>
        <fullName evidence="2">Uncharacterized protein</fullName>
    </submittedName>
</protein>
<proteinExistence type="predicted"/>
<organism evidence="2 3">
    <name type="scientific">Spodoptera exigua</name>
    <name type="common">Beet armyworm</name>
    <name type="synonym">Noctua fulgens</name>
    <dbReference type="NCBI Taxonomy" id="7107"/>
    <lineage>
        <taxon>Eukaryota</taxon>
        <taxon>Metazoa</taxon>
        <taxon>Ecdysozoa</taxon>
        <taxon>Arthropoda</taxon>
        <taxon>Hexapoda</taxon>
        <taxon>Insecta</taxon>
        <taxon>Pterygota</taxon>
        <taxon>Neoptera</taxon>
        <taxon>Endopterygota</taxon>
        <taxon>Lepidoptera</taxon>
        <taxon>Glossata</taxon>
        <taxon>Ditrysia</taxon>
        <taxon>Noctuoidea</taxon>
        <taxon>Noctuidae</taxon>
        <taxon>Amphipyrinae</taxon>
        <taxon>Spodoptera</taxon>
    </lineage>
</organism>
<name>A0A922M993_SPOEX</name>
<feature type="region of interest" description="Disordered" evidence="1">
    <location>
        <begin position="38"/>
        <end position="91"/>
    </location>
</feature>
<feature type="compositionally biased region" description="Basic residues" evidence="1">
    <location>
        <begin position="236"/>
        <end position="245"/>
    </location>
</feature>
<reference evidence="2" key="1">
    <citation type="journal article" date="2021" name="G3 (Bethesda)">
        <title>Genome and transcriptome analysis of the beet armyworm Spodoptera exigua reveals targets for pest control. .</title>
        <authorList>
            <person name="Simon S."/>
            <person name="Breeschoten T."/>
            <person name="Jansen H.J."/>
            <person name="Dirks R.P."/>
            <person name="Schranz M.E."/>
            <person name="Ros V.I.D."/>
        </authorList>
    </citation>
    <scope>NUCLEOTIDE SEQUENCE</scope>
    <source>
        <strain evidence="2">TB_SE_WUR_2020</strain>
    </source>
</reference>
<comment type="caution">
    <text evidence="2">The sequence shown here is derived from an EMBL/GenBank/DDBJ whole genome shotgun (WGS) entry which is preliminary data.</text>
</comment>
<dbReference type="AlphaFoldDB" id="A0A922M993"/>
<evidence type="ECO:0000256" key="1">
    <source>
        <dbReference type="SAM" id="MobiDB-lite"/>
    </source>
</evidence>
<feature type="compositionally biased region" description="Polar residues" evidence="1">
    <location>
        <begin position="106"/>
        <end position="125"/>
    </location>
</feature>
<evidence type="ECO:0000313" key="2">
    <source>
        <dbReference type="EMBL" id="KAH9632212.1"/>
    </source>
</evidence>
<feature type="region of interest" description="Disordered" evidence="1">
    <location>
        <begin position="236"/>
        <end position="257"/>
    </location>
</feature>
<feature type="region of interest" description="Disordered" evidence="1">
    <location>
        <begin position="106"/>
        <end position="141"/>
    </location>
</feature>
<dbReference type="EMBL" id="JACEFF010000724">
    <property type="protein sequence ID" value="KAH9632212.1"/>
    <property type="molecule type" value="Genomic_DNA"/>
</dbReference>
<dbReference type="Proteomes" id="UP000814243">
    <property type="component" value="Unassembled WGS sequence"/>
</dbReference>